<reference evidence="1" key="1">
    <citation type="submission" date="2013-08" db="EMBL/GenBank/DDBJ databases">
        <authorList>
            <person name="Mendez C."/>
            <person name="Richter M."/>
            <person name="Ferrer M."/>
            <person name="Sanchez J."/>
        </authorList>
    </citation>
    <scope>NUCLEOTIDE SEQUENCE</scope>
</reference>
<evidence type="ECO:0000313" key="1">
    <source>
        <dbReference type="EMBL" id="EQD26085.1"/>
    </source>
</evidence>
<comment type="caution">
    <text evidence="1">The sequence shown here is derived from an EMBL/GenBank/DDBJ whole genome shotgun (WGS) entry which is preliminary data.</text>
</comment>
<gene>
    <name evidence="2" type="ORF">B1A_06641</name>
    <name evidence="1" type="ORF">B2A_15785</name>
</gene>
<dbReference type="AlphaFoldDB" id="T0Z8K6"/>
<evidence type="ECO:0000313" key="2">
    <source>
        <dbReference type="EMBL" id="EQD69786.1"/>
    </source>
</evidence>
<dbReference type="EMBL" id="AUZX01004813">
    <property type="protein sequence ID" value="EQD69786.1"/>
    <property type="molecule type" value="Genomic_DNA"/>
</dbReference>
<organism evidence="1">
    <name type="scientific">mine drainage metagenome</name>
    <dbReference type="NCBI Taxonomy" id="410659"/>
    <lineage>
        <taxon>unclassified sequences</taxon>
        <taxon>metagenomes</taxon>
        <taxon>ecological metagenomes</taxon>
    </lineage>
</organism>
<reference evidence="1" key="2">
    <citation type="journal article" date="2014" name="ISME J.">
        <title>Microbial stratification in low pH oxic and suboxic macroscopic growths along an acid mine drainage.</title>
        <authorList>
            <person name="Mendez-Garcia C."/>
            <person name="Mesa V."/>
            <person name="Sprenger R.R."/>
            <person name="Richter M."/>
            <person name="Diez M.S."/>
            <person name="Solano J."/>
            <person name="Bargiela R."/>
            <person name="Golyshina O.V."/>
            <person name="Manteca A."/>
            <person name="Ramos J.L."/>
            <person name="Gallego J.R."/>
            <person name="Llorente I."/>
            <person name="Martins Dos Santos V.A."/>
            <person name="Jensen O.N."/>
            <person name="Pelaez A.I."/>
            <person name="Sanchez J."/>
            <person name="Ferrer M."/>
        </authorList>
    </citation>
    <scope>NUCLEOTIDE SEQUENCE</scope>
</reference>
<sequence length="73" mass="7614">MLALKQALLRHVGGDRVMAQALGCVPTFGLEAVLVAVDRGLESGAPSAEHVLNVFARLRATPTPGSVETTRCS</sequence>
<name>T0Z8K6_9ZZZZ</name>
<protein>
    <submittedName>
        <fullName evidence="1">IstA-like protein</fullName>
    </submittedName>
</protein>
<accession>T0Z8K6</accession>
<proteinExistence type="predicted"/>
<dbReference type="EMBL" id="AUZZ01011475">
    <property type="protein sequence ID" value="EQD26085.1"/>
    <property type="molecule type" value="Genomic_DNA"/>
</dbReference>